<dbReference type="Proteomes" id="UP001652409">
    <property type="component" value="Unassembled WGS sequence"/>
</dbReference>
<evidence type="ECO:0000313" key="5">
    <source>
        <dbReference type="EMBL" id="MCU6765868.1"/>
    </source>
</evidence>
<proteinExistence type="predicted"/>
<evidence type="ECO:0000256" key="3">
    <source>
        <dbReference type="ARBA" id="ARBA00023014"/>
    </source>
</evidence>
<keyword evidence="6" id="KW-1185">Reference proteome</keyword>
<keyword evidence="3" id="KW-0411">Iron-sulfur</keyword>
<dbReference type="RefSeq" id="WP_158421791.1">
    <property type="nucleotide sequence ID" value="NZ_JAOQJL010000019.1"/>
</dbReference>
<dbReference type="Pfam" id="PF13183">
    <property type="entry name" value="Fer4_8"/>
    <property type="match status" value="1"/>
</dbReference>
<evidence type="ECO:0000256" key="2">
    <source>
        <dbReference type="ARBA" id="ARBA00023004"/>
    </source>
</evidence>
<organism evidence="5 6">
    <name type="scientific">Blautia ammoniilytica</name>
    <dbReference type="NCBI Taxonomy" id="2981782"/>
    <lineage>
        <taxon>Bacteria</taxon>
        <taxon>Bacillati</taxon>
        <taxon>Bacillota</taxon>
        <taxon>Clostridia</taxon>
        <taxon>Lachnospirales</taxon>
        <taxon>Lachnospiraceae</taxon>
        <taxon>Blautia</taxon>
    </lineage>
</organism>
<dbReference type="InterPro" id="IPR009051">
    <property type="entry name" value="Helical_ferredxn"/>
</dbReference>
<name>A0ABT2TUH3_9FIRM</name>
<dbReference type="PANTHER" id="PTHR43255:SF2">
    <property type="entry name" value="HETERODISULFIDE REDUCTASE RELATED PROTEIN"/>
    <property type="match status" value="1"/>
</dbReference>
<dbReference type="Gene3D" id="1.10.1060.10">
    <property type="entry name" value="Alpha-helical ferredoxin"/>
    <property type="match status" value="1"/>
</dbReference>
<dbReference type="PROSITE" id="PS51379">
    <property type="entry name" value="4FE4S_FER_2"/>
    <property type="match status" value="1"/>
</dbReference>
<dbReference type="InterPro" id="IPR017900">
    <property type="entry name" value="4Fe4S_Fe_S_CS"/>
</dbReference>
<evidence type="ECO:0000256" key="1">
    <source>
        <dbReference type="ARBA" id="ARBA00022723"/>
    </source>
</evidence>
<gene>
    <name evidence="5" type="ORF">OCV61_10655</name>
</gene>
<feature type="domain" description="4Fe-4S ferredoxin-type" evidence="4">
    <location>
        <begin position="17"/>
        <end position="48"/>
    </location>
</feature>
<accession>A0ABT2TUH3</accession>
<evidence type="ECO:0000313" key="6">
    <source>
        <dbReference type="Proteomes" id="UP001652409"/>
    </source>
</evidence>
<protein>
    <submittedName>
        <fullName evidence="5">4Fe-4S dicluster domain-containing protein</fullName>
    </submittedName>
</protein>
<sequence length="134" mass="15107">MSAYTYGNTANAAERIKEISGVNPLKCMKCGKCSATCPAFNEMDIKPHQFVSYVQNGDIEALAQSKSLWKCLSCFACVERCPRDVKPGKLIDAARQIVIREKGQNYLKADEIPELLDDETPQQLLVSAFRRYRR</sequence>
<keyword evidence="2" id="KW-0408">Iron</keyword>
<keyword evidence="1" id="KW-0479">Metal-binding</keyword>
<reference evidence="5 6" key="1">
    <citation type="journal article" date="2021" name="ISME Commun">
        <title>Automated analysis of genomic sequences facilitates high-throughput and comprehensive description of bacteria.</title>
        <authorList>
            <person name="Hitch T.C.A."/>
        </authorList>
    </citation>
    <scope>NUCLEOTIDE SEQUENCE [LARGE SCALE GENOMIC DNA]</scope>
    <source>
        <strain evidence="5 6">Sanger_23</strain>
    </source>
</reference>
<dbReference type="InterPro" id="IPR051460">
    <property type="entry name" value="HdrC_iron-sulfur_subunit"/>
</dbReference>
<evidence type="ECO:0000259" key="4">
    <source>
        <dbReference type="PROSITE" id="PS51379"/>
    </source>
</evidence>
<dbReference type="SUPFAM" id="SSF46548">
    <property type="entry name" value="alpha-helical ferredoxin"/>
    <property type="match status" value="1"/>
</dbReference>
<dbReference type="EMBL" id="JAOQJL010000019">
    <property type="protein sequence ID" value="MCU6765868.1"/>
    <property type="molecule type" value="Genomic_DNA"/>
</dbReference>
<dbReference type="PROSITE" id="PS00198">
    <property type="entry name" value="4FE4S_FER_1"/>
    <property type="match status" value="2"/>
</dbReference>
<dbReference type="PANTHER" id="PTHR43255">
    <property type="entry name" value="IRON-SULFUR-BINDING OXIDOREDUCTASE FADF-RELATED-RELATED"/>
    <property type="match status" value="1"/>
</dbReference>
<comment type="caution">
    <text evidence="5">The sequence shown here is derived from an EMBL/GenBank/DDBJ whole genome shotgun (WGS) entry which is preliminary data.</text>
</comment>
<dbReference type="InterPro" id="IPR017896">
    <property type="entry name" value="4Fe4S_Fe-S-bd"/>
</dbReference>